<name>A0A1D3UP59_TANFO</name>
<feature type="transmembrane region" description="Helical" evidence="1">
    <location>
        <begin position="384"/>
        <end position="405"/>
    </location>
</feature>
<sequence length="465" mass="52238">METQKINSQAEHNPTVSRHEVPPLVRDRLNLPPHWRMFIKVTLIGVLTVLLMIPMMMIENLIGERERTAESATDEVHQKWSGAQTVLGPVLTIPFKEVVRMDSDGKTEKIISVINVLPETLEITGDIRTEELKRGLYEVIVYNSPIKMKGTFVLPEDLSISGGSLNDLQLDEAMINIGMSDLRGIEEQVTMTFGEQTLVFNPGIPHSQLLTSGVSCKADVRPLFSRRQTVSFSVRLQLKGSESLYFAPLGKTTSVALTSDCRTPSFTGAFLPDHRNVMETGFTSDWKVMHLNRNYPQVLTEDNWNDEVDQSVFGVDMLMPVQHYQKSMRSVKYAMLIILLTFVVSFFVEVLQKKQVHPFQYLLIGLALCLFYSLLISISEHTGFTTAYTVASAMTVSLITCYMAGILKIKRTALTVGALLTCLYVYVFVLIQMETYALLAGSIGLFVILAVVMYVSQRIDWSGRE</sequence>
<dbReference type="OMA" id="ANWPHPS"/>
<feature type="transmembrane region" description="Helical" evidence="1">
    <location>
        <begin position="358"/>
        <end position="378"/>
    </location>
</feature>
<feature type="transmembrane region" description="Helical" evidence="1">
    <location>
        <begin position="437"/>
        <end position="455"/>
    </location>
</feature>
<feature type="transmembrane region" description="Helical" evidence="1">
    <location>
        <begin position="333"/>
        <end position="351"/>
    </location>
</feature>
<evidence type="ECO:0000313" key="2">
    <source>
        <dbReference type="EMBL" id="SCQ22882.1"/>
    </source>
</evidence>
<accession>A0A1D3UP59</accession>
<dbReference type="PIRSF" id="PIRSF004548">
    <property type="entry name" value="CreD"/>
    <property type="match status" value="1"/>
</dbReference>
<dbReference type="PANTHER" id="PTHR30092">
    <property type="entry name" value="INNER MEMBRANE PROTEIN CRED"/>
    <property type="match status" value="1"/>
</dbReference>
<proteinExistence type="predicted"/>
<dbReference type="NCBIfam" id="NF008712">
    <property type="entry name" value="PRK11715.1-1"/>
    <property type="match status" value="1"/>
</dbReference>
<dbReference type="AlphaFoldDB" id="A0A1D3UP59"/>
<gene>
    <name evidence="2" type="primary">creD</name>
    <name evidence="2" type="ORF">TFUB20_01866</name>
</gene>
<protein>
    <submittedName>
        <fullName evidence="2">Inner membrane protein CreD</fullName>
    </submittedName>
</protein>
<dbReference type="GO" id="GO:0005886">
    <property type="term" value="C:plasma membrane"/>
    <property type="evidence" value="ECO:0007669"/>
    <property type="project" value="TreeGrafter"/>
</dbReference>
<dbReference type="PANTHER" id="PTHR30092:SF0">
    <property type="entry name" value="INNER MEMBRANE PROTEIN CRED"/>
    <property type="match status" value="1"/>
</dbReference>
<dbReference type="Pfam" id="PF06123">
    <property type="entry name" value="CreD"/>
    <property type="match status" value="1"/>
</dbReference>
<evidence type="ECO:0000256" key="1">
    <source>
        <dbReference type="SAM" id="Phobius"/>
    </source>
</evidence>
<feature type="transmembrane region" description="Helical" evidence="1">
    <location>
        <begin position="37"/>
        <end position="58"/>
    </location>
</feature>
<keyword evidence="1" id="KW-0472">Membrane</keyword>
<evidence type="ECO:0000313" key="3">
    <source>
        <dbReference type="Proteomes" id="UP000182057"/>
    </source>
</evidence>
<dbReference type="Proteomes" id="UP000182057">
    <property type="component" value="Unassembled WGS sequence"/>
</dbReference>
<keyword evidence="1" id="KW-1133">Transmembrane helix</keyword>
<feature type="transmembrane region" description="Helical" evidence="1">
    <location>
        <begin position="412"/>
        <end position="431"/>
    </location>
</feature>
<dbReference type="InterPro" id="IPR010364">
    <property type="entry name" value="Uncharacterised_IM_CreD"/>
</dbReference>
<reference evidence="2 3" key="1">
    <citation type="submission" date="2016-09" db="EMBL/GenBank/DDBJ databases">
        <authorList>
            <person name="Capua I."/>
            <person name="De Benedictis P."/>
            <person name="Joannis T."/>
            <person name="Lombin L.H."/>
            <person name="Cattoli G."/>
        </authorList>
    </citation>
    <scope>NUCLEOTIDE SEQUENCE [LARGE SCALE GENOMIC DNA]</scope>
    <source>
        <strain evidence="2 3">UB20</strain>
    </source>
</reference>
<dbReference type="EMBL" id="FMMM01000067">
    <property type="protein sequence ID" value="SCQ22882.1"/>
    <property type="molecule type" value="Genomic_DNA"/>
</dbReference>
<organism evidence="2 3">
    <name type="scientific">Tannerella forsythia</name>
    <name type="common">Bacteroides forsythus</name>
    <dbReference type="NCBI Taxonomy" id="28112"/>
    <lineage>
        <taxon>Bacteria</taxon>
        <taxon>Pseudomonadati</taxon>
        <taxon>Bacteroidota</taxon>
        <taxon>Bacteroidia</taxon>
        <taxon>Bacteroidales</taxon>
        <taxon>Tannerellaceae</taxon>
        <taxon>Tannerella</taxon>
    </lineage>
</organism>
<keyword evidence="1" id="KW-0812">Transmembrane</keyword>